<accession>A0A9K3CUU0</accession>
<dbReference type="PANTHER" id="PTHR48050:SF13">
    <property type="entry name" value="STEROL 3-BETA-GLUCOSYLTRANSFERASE UGT80A2"/>
    <property type="match status" value="1"/>
</dbReference>
<evidence type="ECO:0000313" key="2">
    <source>
        <dbReference type="EMBL" id="GIQ83611.1"/>
    </source>
</evidence>
<dbReference type="Pfam" id="PF06722">
    <property type="entry name" value="EryCIII-like_C"/>
    <property type="match status" value="1"/>
</dbReference>
<evidence type="ECO:0000313" key="3">
    <source>
        <dbReference type="Proteomes" id="UP000265618"/>
    </source>
</evidence>
<sequence length="394" mass="42291">MFSDIGVSLFECAEAVRPHLLVSTPVTVPAVHIAEAMSIPLVYCFTMPWTASGEYPHLFFPIRLPQVAKGEGEGEGTGSRGHQLLQTASHSLNKATWLVFDEAFADVFLRPMNRLRKRMGLASVSVLSAPHRGMHASKNSHLGKHAGRHPYRAPYYIYHFSPSVVPVPVSWGSLSRVHVTGYVHPPPALDICPEGEREARVEAQQRVLAFVDSCSHASPPVPVMYAGFGSVPDMPRLESSLLSCCTDLGVAVVLCSGWSEAGERESGDHPMVHRAQYIDHSVLFPLCLCALHHGGAGTTAACLLAGCPSLTVPHMGDQFFNAACLQSLGAGVTVPGGSPTLFAKHLRPALQGILGSDRARLAAQAAGQQLRQERGLEKTVDVIASVVDRHIGQL</sequence>
<feature type="non-terminal residue" evidence="2">
    <location>
        <position position="1"/>
    </location>
</feature>
<evidence type="ECO:0000259" key="1">
    <source>
        <dbReference type="Pfam" id="PF06722"/>
    </source>
</evidence>
<dbReference type="GO" id="GO:0016757">
    <property type="term" value="F:glycosyltransferase activity"/>
    <property type="evidence" value="ECO:0007669"/>
    <property type="project" value="UniProtKB-ARBA"/>
</dbReference>
<dbReference type="EMBL" id="BDIP01001113">
    <property type="protein sequence ID" value="GIQ83611.1"/>
    <property type="molecule type" value="Genomic_DNA"/>
</dbReference>
<dbReference type="PANTHER" id="PTHR48050">
    <property type="entry name" value="STEROL 3-BETA-GLUCOSYLTRANSFERASE"/>
    <property type="match status" value="1"/>
</dbReference>
<dbReference type="InterPro" id="IPR010610">
    <property type="entry name" value="EryCIII-like_C"/>
</dbReference>
<protein>
    <submittedName>
        <fullName evidence="2">UDP-glucuronosyl/UDP-glucosyltransferase</fullName>
    </submittedName>
</protein>
<dbReference type="AlphaFoldDB" id="A0A9K3CUU0"/>
<dbReference type="Proteomes" id="UP000265618">
    <property type="component" value="Unassembled WGS sequence"/>
</dbReference>
<dbReference type="SUPFAM" id="SSF53756">
    <property type="entry name" value="UDP-Glycosyltransferase/glycogen phosphorylase"/>
    <property type="match status" value="1"/>
</dbReference>
<comment type="caution">
    <text evidence="2">The sequence shown here is derived from an EMBL/GenBank/DDBJ whole genome shotgun (WGS) entry which is preliminary data.</text>
</comment>
<feature type="domain" description="Erythromycin biosynthesis protein CIII-like C-terminal" evidence="1">
    <location>
        <begin position="272"/>
        <end position="373"/>
    </location>
</feature>
<organism evidence="2 3">
    <name type="scientific">Kipferlia bialata</name>
    <dbReference type="NCBI Taxonomy" id="797122"/>
    <lineage>
        <taxon>Eukaryota</taxon>
        <taxon>Metamonada</taxon>
        <taxon>Carpediemonas-like organisms</taxon>
        <taxon>Kipferlia</taxon>
    </lineage>
</organism>
<gene>
    <name evidence="2" type="ORF">KIPB_004961</name>
</gene>
<dbReference type="Gene3D" id="3.40.50.2000">
    <property type="entry name" value="Glycogen Phosphorylase B"/>
    <property type="match status" value="2"/>
</dbReference>
<dbReference type="InterPro" id="IPR050426">
    <property type="entry name" value="Glycosyltransferase_28"/>
</dbReference>
<proteinExistence type="predicted"/>
<keyword evidence="3" id="KW-1185">Reference proteome</keyword>
<reference evidence="2 3" key="1">
    <citation type="journal article" date="2018" name="PLoS ONE">
        <title>The draft genome of Kipferlia bialata reveals reductive genome evolution in fornicate parasites.</title>
        <authorList>
            <person name="Tanifuji G."/>
            <person name="Takabayashi S."/>
            <person name="Kume K."/>
            <person name="Takagi M."/>
            <person name="Nakayama T."/>
            <person name="Kamikawa R."/>
            <person name="Inagaki Y."/>
            <person name="Hashimoto T."/>
        </authorList>
    </citation>
    <scope>NUCLEOTIDE SEQUENCE [LARGE SCALE GENOMIC DNA]</scope>
    <source>
        <strain evidence="2">NY0173</strain>
    </source>
</reference>
<name>A0A9K3CUU0_9EUKA</name>
<dbReference type="OrthoDB" id="10261837at2759"/>